<dbReference type="Pfam" id="PF00550">
    <property type="entry name" value="PP-binding"/>
    <property type="match status" value="2"/>
</dbReference>
<dbReference type="EMBL" id="MT876545">
    <property type="protein sequence ID" value="QPI18729.1"/>
    <property type="molecule type" value="Genomic_DNA"/>
</dbReference>
<dbReference type="Pfam" id="PF00975">
    <property type="entry name" value="Thioesterase"/>
    <property type="match status" value="1"/>
</dbReference>
<dbReference type="SUPFAM" id="SSF47336">
    <property type="entry name" value="ACP-like"/>
    <property type="match status" value="2"/>
</dbReference>
<dbReference type="CDD" id="cd02440">
    <property type="entry name" value="AdoMet_MTases"/>
    <property type="match status" value="1"/>
</dbReference>
<dbReference type="Pfam" id="PF00501">
    <property type="entry name" value="AMP-binding"/>
    <property type="match status" value="2"/>
</dbReference>
<dbReference type="GO" id="GO:0009403">
    <property type="term" value="P:toxin biosynthetic process"/>
    <property type="evidence" value="ECO:0007669"/>
    <property type="project" value="UniProtKB-ARBA"/>
</dbReference>
<accession>A0A7S9SWG1</accession>
<dbReference type="InterPro" id="IPR013217">
    <property type="entry name" value="Methyltransf_12"/>
</dbReference>
<dbReference type="Pfam" id="PF05050">
    <property type="entry name" value="Methyltransf_21"/>
    <property type="match status" value="1"/>
</dbReference>
<dbReference type="InterPro" id="IPR023213">
    <property type="entry name" value="CAT-like_dom_sf"/>
</dbReference>
<dbReference type="Gene3D" id="3.40.50.980">
    <property type="match status" value="2"/>
</dbReference>
<feature type="domain" description="Carrier" evidence="5">
    <location>
        <begin position="2811"/>
        <end position="2886"/>
    </location>
</feature>
<dbReference type="InterPro" id="IPR006342">
    <property type="entry name" value="FkbM_mtfrase"/>
</dbReference>
<dbReference type="InterPro" id="IPR036736">
    <property type="entry name" value="ACP-like_sf"/>
</dbReference>
<dbReference type="PANTHER" id="PTHR45527:SF1">
    <property type="entry name" value="FATTY ACID SYNTHASE"/>
    <property type="match status" value="1"/>
</dbReference>
<dbReference type="Gene3D" id="3.40.50.1820">
    <property type="entry name" value="alpha/beta hydrolase"/>
    <property type="match status" value="1"/>
</dbReference>
<evidence type="ECO:0000256" key="3">
    <source>
        <dbReference type="ARBA" id="ARBA00022553"/>
    </source>
</evidence>
<sequence>MNPKKIEAAYPLSPLQKGFLFHAGYDLQSADSYVAQLFLDFEGELDGAAMRSAADALMRRHANLRAGFVHPGGQEPVQVVLREVVAGWEERDWRGRNPQEAAEAQSAWQEADRERRFELSQPPLLRFGWLRLPAGRSQLVVTYHHILLDGWSLPLLLEELLALYRAGGGDGGLPEATPYSAYLGWLQERDRAAACEAWGGYLEGLEGPTLVSTGHPQDHAEQKQRAWRLPAELTQALTRQARQQGVTLNTLLQAAWGMLLGKLNLSRDVVFGITVAGRPGELPGVERMIGLFINTVPVRLRWSAGETVAGLVGRLQREQAGLLDHQHLDLVEIQRLAGQRQLFDTICVFENYPVDAAAMEQPSGGLQLRGVSGGDRYMTHYPLSLMIEPGPELKLNLIYQPERFEPEAIERLSAQLTRLLGVIAAEPSQPVSDIELLDEAERRQLLVDWNRTGPDHGQATFPQLFETQAALTPHAVALESPDARLSYAELDARANRLARHLQSLGVGADVLVGICLERSIDMVVAVLGALKSGAAYLPLSPEYPTERLAYMLGDSMAPVLLTDSAQVERLPSYWGRVVELDRLDLDALPDSAPERALRAEHLAYVIYTSGSTGQPKGVAVSHAGLAGLAGSQTERFALQGPTRVLQFASLSFDAAVMEMLMAFCSGGRLVLPAAGPLLGEQLLDTLNRHEISHALISPSALSTADAALAPVLRTLVVGGEACPGATVAAWSAGRRMVNAYGPTEATACVTMSEPLSGDGAPKLGRPTHNARLYVLDGALQLAPVGVAGELYIAGAGLARGYLNRPGLTAERFVANPYGEGERLYRSGDLARWTEEGELEYLGRSDQQVKVRGFRIEPGEIEAVLNRHPQVSQSVVVARQSQGGDSQLVAYVAAVGGVEGSELRRLAAGQLPEHMVPAAVVVLESLPQLPNGKLDRKSLPAPEFGGSHYQRPRNAQEEMLCGLFAEVLEVGSVGIDDSFFDLGGHSLLATRLISRIRAALNVELSIRELFDMPTCAELAPRLSADPAAVRPPLQRQARPKRLPLSYAQQRLWFLYRFEGPSSTYNIPLALRLKGDLHPEALQQAVADIVERHESLRTVFVDNDGVPEQRIQSAEQALPSLPRVEVADEAELQRALREAAEHRFDLSSETPLRCTLFRLGEQEWVLLLLIHHIAGDGGSLLPLGRELDAAYAARCQGRAPDWQPLAVQYADYTLWQRQLLGEENDPESLIAAQFAYWKRTLAGAPEQLTLPTDRPRPAVASYRGRYLPFELDAGLHAELRRLARDHDATLSMLLQAGLAALFTRLGAGEDIPLGCGIAGRTDDALNDMVGFFVNSWVLRADTSGNPDFITLLGRVREQALAAYAHQDAPFERLVELINPSRSSAHHPLFQVNLTLQNNALPDFRLDGLEVSLSPIEADTAKFDLFFNLFEIFGLDGQAGGLQGGVEYATDLYEQATVEQFMRHFQRLLRQVAAVPTAPIAALDLSEPQSAAEADCAARPAASDSIVQRFEEQAGRAPQASALSFQGQTLSYAELNARANRLAHALIARGAGPEDLIAAALPRSLDLVVSLLAILKTGAAYLPLDPDYPAERLGFMLADAKPRLLLGHGEALRHLPVDASTQAIALDDAELGRELALAGDGNPERARPLGADHAAYVIYTSGSTGQPKGVLVPHRNVLRLLDSTERWFGFGAGDVWTLFHSYAFDFSVWEIWGALLSGGRLVVVPRAAVQAPDEFLALLEREKVSVLNQTPSAFYALMQAEAARPETASELALRTVVFGGEALDLSALRSWYQRHGDVGPKLANMYGITETTVHASYQALDRRLCEEGGNSLIGEAIPDLRLHLLDRWLQPVPAGGVGELYIGGAGLARGYLNRPGLSAERFIANPFAAGERMYRSGDLARRNAAGALEYQGRADQQVKVRGFRIEPGEIETALRGHPGVEDARVVVKAMDGNDQRLIAYLLPSERAAAPLRRWLRAKSSVAAQNAREIELPNGLPVFHHNAAETEFLYEEIFEDRIYLKHGIRLDNDACVFDVGANIGLFTLFVGQHCGNATVFAFEPIPPVFGTLSLNAAVHGGKVRLFDCGLSDAARQETFTFYPNDTLISSSRNSAEATRRMVKSFLINQHGDSDGEAVDELLEERLSSQQYVCGLRSLSDVVAEHGVERIDLLKIDVENAEYDVLRGISDADWPKIRQLVMEVHDVDGRLACIVELLRERGYRVIHEQDRLLQNTAIHCLYAVHASCGSASADAVPKAEPAAVWRSRSALLRDVQAELRSQLPDYMQPNHLVLLDAFPLTANGKLDRRALPTPEQAALRTRDVDPAEIEAALCRHPSVAQAAVIAREDTPGHKQLVGYVVLDDAAALQRDEDSESRQVEAWQQVYDTLYDAHQHQPFGENFGGWDSSYDGQPLPLAQMREWRSATVERIRELRPRRLLEIGVGSGLLLAPLADACEAYWGTDLSPATIAVLEKQLETQSCRDKVRLFALGAHELARLPAMRFDCIVINSVLQYFPNAAYLGEVIEQALARLEAGGALYLGDVRNLELLPSFAAAVELRQSEPEVDAAALQRRVSQRLLAEKELLLAPDFFSRLREQLPQIGAVDIRLKRGEAANELNRYRYEVVLRKGPCQARSLASAAAEPWSSLGSLSACRERLSVGGDALRVTGVPNALLHGEAAAARELKAGGSPSALLARLDENGGVRPEALRRLGAELGWRMLATWSRQAGHFDAVFVRGEDGEALDGVYQPAGALQPLSGYVNNPANFEQYAAIRRYALEQLPEYMVPAAIVLLDALPLTPNGKLDRRALPAPEFGGTGYRAPESEREQLLARLFGEVLGLPQVGLHDSFFDLGGHSLLATRLISRIRALFQVELPIRALFESPTVAGLARYIDDGEIDDDSFNVLLPIKPDGKRPPLFCIHPGGCLSWTYVSLVRYLDAEQPIYGLQARGIDGQSEPASSIEAMAADYVAQIRGIQPHGPYYLLGWSLGGNLAQAMASQLESMDQEVGLLFLLDSGPSPMHKDDEMIEYPLFTKEFKNTFKFHVSETKMQAIFEVTKRHVELIRQSTTPVSQGPALLFRATVPYDESTPLLPPHAWNEYVKGDIEVHEVHCQHAQMNRIEFMEQMGPVIERKLATLHDQSTRRNS</sequence>
<dbReference type="InterPro" id="IPR045851">
    <property type="entry name" value="AMP-bd_C_sf"/>
</dbReference>
<dbReference type="FunFam" id="2.30.38.10:FF:000001">
    <property type="entry name" value="Non-ribosomal peptide synthetase PvdI"/>
    <property type="match status" value="1"/>
</dbReference>
<dbReference type="CDD" id="cd19543">
    <property type="entry name" value="DCL_NRPS"/>
    <property type="match status" value="1"/>
</dbReference>
<dbReference type="GO" id="GO:0005829">
    <property type="term" value="C:cytosol"/>
    <property type="evidence" value="ECO:0007669"/>
    <property type="project" value="TreeGrafter"/>
</dbReference>
<dbReference type="FunFam" id="1.10.1200.10:FF:000016">
    <property type="entry name" value="Non-ribosomal peptide synthase"/>
    <property type="match status" value="2"/>
</dbReference>
<dbReference type="Gene3D" id="1.10.1200.10">
    <property type="entry name" value="ACP-like"/>
    <property type="match status" value="1"/>
</dbReference>
<dbReference type="Pfam" id="PF00668">
    <property type="entry name" value="Condensation"/>
    <property type="match status" value="2"/>
</dbReference>
<evidence type="ECO:0000259" key="5">
    <source>
        <dbReference type="PROSITE" id="PS50075"/>
    </source>
</evidence>
<dbReference type="SUPFAM" id="SSF53335">
    <property type="entry name" value="S-adenosyl-L-methionine-dependent methyltransferases"/>
    <property type="match status" value="2"/>
</dbReference>
<dbReference type="InterPro" id="IPR010071">
    <property type="entry name" value="AA_adenyl_dom"/>
</dbReference>
<dbReference type="InterPro" id="IPR020806">
    <property type="entry name" value="PKS_PP-bd"/>
</dbReference>
<proteinExistence type="predicted"/>
<dbReference type="InterPro" id="IPR029058">
    <property type="entry name" value="AB_hydrolase_fold"/>
</dbReference>
<dbReference type="Gene3D" id="3.30.300.30">
    <property type="match status" value="5"/>
</dbReference>
<evidence type="ECO:0000256" key="2">
    <source>
        <dbReference type="ARBA" id="ARBA00022450"/>
    </source>
</evidence>
<dbReference type="SUPFAM" id="SSF52777">
    <property type="entry name" value="CoA-dependent acyltransferases"/>
    <property type="match status" value="4"/>
</dbReference>
<dbReference type="CDD" id="cd17643">
    <property type="entry name" value="A_NRPS_Cytc1-like"/>
    <property type="match status" value="1"/>
</dbReference>
<dbReference type="PANTHER" id="PTHR45527">
    <property type="entry name" value="NONRIBOSOMAL PEPTIDE SYNTHETASE"/>
    <property type="match status" value="1"/>
</dbReference>
<dbReference type="Pfam" id="PF08242">
    <property type="entry name" value="Methyltransf_12"/>
    <property type="match status" value="1"/>
</dbReference>
<dbReference type="InterPro" id="IPR001031">
    <property type="entry name" value="Thioesterase"/>
</dbReference>
<feature type="domain" description="Carrier" evidence="5">
    <location>
        <begin position="950"/>
        <end position="1025"/>
    </location>
</feature>
<evidence type="ECO:0000256" key="4">
    <source>
        <dbReference type="ARBA" id="ARBA00022737"/>
    </source>
</evidence>
<dbReference type="GO" id="GO:0043041">
    <property type="term" value="P:amino acid activation for nonribosomal peptide biosynthetic process"/>
    <property type="evidence" value="ECO:0007669"/>
    <property type="project" value="TreeGrafter"/>
</dbReference>
<dbReference type="SUPFAM" id="SSF53474">
    <property type="entry name" value="alpha/beta-Hydrolases"/>
    <property type="match status" value="1"/>
</dbReference>
<dbReference type="NCBIfam" id="TIGR01733">
    <property type="entry name" value="AA-adenyl-dom"/>
    <property type="match status" value="2"/>
</dbReference>
<dbReference type="InterPro" id="IPR020845">
    <property type="entry name" value="AMP-binding_CS"/>
</dbReference>
<dbReference type="NCBIfam" id="TIGR01444">
    <property type="entry name" value="fkbM_fam"/>
    <property type="match status" value="1"/>
</dbReference>
<organism evidence="6">
    <name type="scientific">Chromobacterium vaccinii</name>
    <dbReference type="NCBI Taxonomy" id="1108595"/>
    <lineage>
        <taxon>Bacteria</taxon>
        <taxon>Pseudomonadati</taxon>
        <taxon>Pseudomonadota</taxon>
        <taxon>Betaproteobacteria</taxon>
        <taxon>Neisseriales</taxon>
        <taxon>Chromobacteriaceae</taxon>
        <taxon>Chromobacterium</taxon>
    </lineage>
</organism>
<dbReference type="CDD" id="cd19540">
    <property type="entry name" value="LCL_NRPS-like"/>
    <property type="match status" value="1"/>
</dbReference>
<dbReference type="PROSITE" id="PS50075">
    <property type="entry name" value="CARRIER"/>
    <property type="match status" value="2"/>
</dbReference>
<dbReference type="Gene3D" id="3.30.559.30">
    <property type="entry name" value="Nonribosomal peptide synthetase, condensation domain"/>
    <property type="match status" value="2"/>
</dbReference>
<dbReference type="Gene3D" id="2.30.38.10">
    <property type="entry name" value="Luciferase, Domain 3"/>
    <property type="match status" value="1"/>
</dbReference>
<dbReference type="InterPro" id="IPR029063">
    <property type="entry name" value="SAM-dependent_MTases_sf"/>
</dbReference>
<reference evidence="6" key="1">
    <citation type="journal article" date="2021" name="Nat. Commun.">
        <title>Thioesterase-mediated Side Chain Transesterification Generates Potent Gq Signaling Inhibitor FR900359.</title>
        <authorList>
            <person name="Hermes C."/>
            <person name="Richarz R."/>
            <person name="Wirtz D.A."/>
            <person name="Patt J."/>
            <person name="Hanke W."/>
            <person name="Kehraus S."/>
            <person name="Voss J.H."/>
            <person name="Kueppers J."/>
            <person name="Ohbayashi T."/>
            <person name="Namasivayam V."/>
            <person name="Alenfelder J."/>
            <person name="Inoue A."/>
            <person name="Mergaert P."/>
            <person name="Guetschow M."/>
            <person name="Mueller C.E."/>
            <person name="Kostenis E."/>
            <person name="Koenig G.M."/>
            <person name="Cruesemann M."/>
        </authorList>
    </citation>
    <scope>NUCLEOTIDE SEQUENCE</scope>
    <source>
        <strain evidence="6">MWU205</strain>
    </source>
</reference>
<dbReference type="InterPro" id="IPR025110">
    <property type="entry name" value="AMP-bd_C"/>
</dbReference>
<dbReference type="InterPro" id="IPR042099">
    <property type="entry name" value="ANL_N_sf"/>
</dbReference>
<dbReference type="GO" id="GO:0031177">
    <property type="term" value="F:phosphopantetheine binding"/>
    <property type="evidence" value="ECO:0007669"/>
    <property type="project" value="InterPro"/>
</dbReference>
<keyword evidence="2" id="KW-0596">Phosphopantetheine</keyword>
<dbReference type="PROSITE" id="PS00455">
    <property type="entry name" value="AMP_BINDING"/>
    <property type="match status" value="2"/>
</dbReference>
<dbReference type="InterPro" id="IPR006162">
    <property type="entry name" value="Ppantetheine_attach_site"/>
</dbReference>
<dbReference type="FunFam" id="3.30.559.10:FF:000012">
    <property type="entry name" value="Non-ribosomal peptide synthetase"/>
    <property type="match status" value="1"/>
</dbReference>
<dbReference type="GO" id="GO:0072330">
    <property type="term" value="P:monocarboxylic acid biosynthetic process"/>
    <property type="evidence" value="ECO:0007669"/>
    <property type="project" value="UniProtKB-ARBA"/>
</dbReference>
<evidence type="ECO:0000256" key="1">
    <source>
        <dbReference type="ARBA" id="ARBA00001957"/>
    </source>
</evidence>
<dbReference type="FunFam" id="3.40.50.980:FF:000001">
    <property type="entry name" value="Non-ribosomal peptide synthetase"/>
    <property type="match status" value="2"/>
</dbReference>
<dbReference type="SMART" id="SM00823">
    <property type="entry name" value="PKS_PP"/>
    <property type="match status" value="2"/>
</dbReference>
<keyword evidence="4" id="KW-0677">Repeat</keyword>
<dbReference type="FunFam" id="3.30.300.30:FF:000010">
    <property type="entry name" value="Enterobactin synthetase component F"/>
    <property type="match status" value="1"/>
</dbReference>
<dbReference type="GO" id="GO:0003824">
    <property type="term" value="F:catalytic activity"/>
    <property type="evidence" value="ECO:0007669"/>
    <property type="project" value="InterPro"/>
</dbReference>
<evidence type="ECO:0000313" key="6">
    <source>
        <dbReference type="EMBL" id="QPI18729.1"/>
    </source>
</evidence>
<dbReference type="Gene3D" id="3.30.559.10">
    <property type="entry name" value="Chloramphenicol acetyltransferase-like domain"/>
    <property type="match status" value="2"/>
</dbReference>
<dbReference type="FunFam" id="3.40.50.980:FF:000002">
    <property type="entry name" value="Enterobactin synthetase component F"/>
    <property type="match status" value="1"/>
</dbReference>
<dbReference type="FunFam" id="3.40.50.12780:FF:000012">
    <property type="entry name" value="Non-ribosomal peptide synthetase"/>
    <property type="match status" value="2"/>
</dbReference>
<dbReference type="PROSITE" id="PS00012">
    <property type="entry name" value="PHOSPHOPANTETHEINE"/>
    <property type="match status" value="2"/>
</dbReference>
<dbReference type="Gene3D" id="3.40.50.150">
    <property type="entry name" value="Vaccinia Virus protein VP39"/>
    <property type="match status" value="2"/>
</dbReference>
<name>A0A7S9SWG1_9NEIS</name>
<comment type="cofactor">
    <cofactor evidence="1">
        <name>pantetheine 4'-phosphate</name>
        <dbReference type="ChEBI" id="CHEBI:47942"/>
    </cofactor>
</comment>
<dbReference type="InterPro" id="IPR009081">
    <property type="entry name" value="PP-bd_ACP"/>
</dbReference>
<dbReference type="InterPro" id="IPR001242">
    <property type="entry name" value="Condensation_dom"/>
</dbReference>
<keyword evidence="3" id="KW-0597">Phosphoprotein</keyword>
<dbReference type="SUPFAM" id="SSF56801">
    <property type="entry name" value="Acetyl-CoA synthetase-like"/>
    <property type="match status" value="3"/>
</dbReference>
<dbReference type="Pfam" id="PF13193">
    <property type="entry name" value="AMP-binding_C"/>
    <property type="match status" value="2"/>
</dbReference>
<dbReference type="CDD" id="cd17652">
    <property type="entry name" value="A_NRPS_CmdD_like"/>
    <property type="match status" value="1"/>
</dbReference>
<dbReference type="InterPro" id="IPR000873">
    <property type="entry name" value="AMP-dep_synth/lig_dom"/>
</dbReference>
<protein>
    <submittedName>
        <fullName evidence="6">Nonribosomal peptide synthetase</fullName>
    </submittedName>
</protein>
<gene>
    <name evidence="6" type="primary">frsG</name>
</gene>
<dbReference type="NCBIfam" id="NF003417">
    <property type="entry name" value="PRK04813.1"/>
    <property type="match status" value="4"/>
</dbReference>
<dbReference type="Gene3D" id="3.40.50.12780">
    <property type="entry name" value="N-terminal domain of ligase-like"/>
    <property type="match status" value="1"/>
</dbReference>